<sequence>MLRVGKSSGEDMMGQGSPSDAVLAISAILHAEGRTATAFSALNRGMQVDVSDATARPATSPTDVAADAYVAYVRVPGGVVTAGEPVAPLDRLVDVAESFMVRRRATDGRVAFFATEGRLLRSHQLDRWLIGEQPIWNPQEWEAHLRGHRSLREQLRRARAKGVVVRALTPEAGLSAAWHDTFDRLIRRWHATRSMPPMRFLVDVDLRTGARWRRTFVALRGDHLVGLLSMAPVPARRGWLLEHLLRDPEAPNGTAELLVDQAMREMQTEGVSWATLGLAPLHGPIAPWLAKIRRASRPLFNFDGLAAFKRKLRPDGWEPIYLAWPRENVRWLALYDGLRAFAGGPLWWFGVRTIARGPAPLLRLLEWLLVPWTVLLALVPTTPWFPSPVVHAAWVFFDVLLVIALWRLRYLAAQRGAVVRRRAAQLGGVLALAVSGDALLTISQAVIWNWPQRTGVLASLVVGLACLAPALTAPVLWGAWRRLQILATRPATFPA</sequence>
<comment type="caution">
    <text evidence="8">The sequence shown here is derived from an EMBL/GenBank/DDBJ whole genome shotgun (WGS) entry which is preliminary data.</text>
</comment>
<evidence type="ECO:0000313" key="9">
    <source>
        <dbReference type="Proteomes" id="UP000264071"/>
    </source>
</evidence>
<dbReference type="EMBL" id="DPIY01000012">
    <property type="protein sequence ID" value="HCT58934.1"/>
    <property type="molecule type" value="Genomic_DNA"/>
</dbReference>
<feature type="transmembrane region" description="Helical" evidence="6">
    <location>
        <begin position="456"/>
        <end position="480"/>
    </location>
</feature>
<dbReference type="SUPFAM" id="SSF55729">
    <property type="entry name" value="Acyl-CoA N-acyltransferases (Nat)"/>
    <property type="match status" value="1"/>
</dbReference>
<gene>
    <name evidence="8" type="ORF">DGD08_17170</name>
</gene>
<proteinExistence type="predicted"/>
<evidence type="ECO:0000256" key="2">
    <source>
        <dbReference type="ARBA" id="ARBA00022475"/>
    </source>
</evidence>
<evidence type="ECO:0000259" key="7">
    <source>
        <dbReference type="Pfam" id="PF09924"/>
    </source>
</evidence>
<feature type="domain" description="Phosphatidylglycerol lysyltransferase C-terminal" evidence="7">
    <location>
        <begin position="65"/>
        <end position="323"/>
    </location>
</feature>
<dbReference type="GO" id="GO:0016755">
    <property type="term" value="F:aminoacyltransferase activity"/>
    <property type="evidence" value="ECO:0007669"/>
    <property type="project" value="TreeGrafter"/>
</dbReference>
<keyword evidence="2" id="KW-1003">Cell membrane</keyword>
<dbReference type="GO" id="GO:0055091">
    <property type="term" value="P:phospholipid homeostasis"/>
    <property type="evidence" value="ECO:0007669"/>
    <property type="project" value="TreeGrafter"/>
</dbReference>
<evidence type="ECO:0000256" key="1">
    <source>
        <dbReference type="ARBA" id="ARBA00004651"/>
    </source>
</evidence>
<evidence type="ECO:0000256" key="6">
    <source>
        <dbReference type="SAM" id="Phobius"/>
    </source>
</evidence>
<feature type="transmembrane region" description="Helical" evidence="6">
    <location>
        <begin position="391"/>
        <end position="408"/>
    </location>
</feature>
<keyword evidence="4 6" id="KW-1133">Transmembrane helix</keyword>
<dbReference type="InterPro" id="IPR051211">
    <property type="entry name" value="PG_lysyltransferase"/>
</dbReference>
<comment type="subcellular location">
    <subcellularLocation>
        <location evidence="1">Cell membrane</location>
        <topology evidence="1">Multi-pass membrane protein</topology>
    </subcellularLocation>
</comment>
<dbReference type="Proteomes" id="UP000264071">
    <property type="component" value="Unassembled WGS sequence"/>
</dbReference>
<dbReference type="InterPro" id="IPR016181">
    <property type="entry name" value="Acyl_CoA_acyltransferase"/>
</dbReference>
<evidence type="ECO:0000313" key="8">
    <source>
        <dbReference type="EMBL" id="HCT58934.1"/>
    </source>
</evidence>
<name>A0A3D4VDN8_9BACT</name>
<evidence type="ECO:0000256" key="3">
    <source>
        <dbReference type="ARBA" id="ARBA00022692"/>
    </source>
</evidence>
<accession>A0A3D4VDN8</accession>
<dbReference type="Pfam" id="PF09924">
    <property type="entry name" value="LPG_synthase_C"/>
    <property type="match status" value="1"/>
</dbReference>
<dbReference type="PANTHER" id="PTHR34697">
    <property type="entry name" value="PHOSPHATIDYLGLYCEROL LYSYLTRANSFERASE"/>
    <property type="match status" value="1"/>
</dbReference>
<evidence type="ECO:0000256" key="5">
    <source>
        <dbReference type="ARBA" id="ARBA00023136"/>
    </source>
</evidence>
<dbReference type="PANTHER" id="PTHR34697:SF2">
    <property type="entry name" value="PHOSPHATIDYLGLYCEROL LYSYLTRANSFERASE"/>
    <property type="match status" value="1"/>
</dbReference>
<dbReference type="AlphaFoldDB" id="A0A3D4VDN8"/>
<reference evidence="8 9" key="1">
    <citation type="journal article" date="2018" name="Nat. Biotechnol.">
        <title>A standardized bacterial taxonomy based on genome phylogeny substantially revises the tree of life.</title>
        <authorList>
            <person name="Parks D.H."/>
            <person name="Chuvochina M."/>
            <person name="Waite D.W."/>
            <person name="Rinke C."/>
            <person name="Skarshewski A."/>
            <person name="Chaumeil P.A."/>
            <person name="Hugenholtz P."/>
        </authorList>
    </citation>
    <scope>NUCLEOTIDE SEQUENCE [LARGE SCALE GENOMIC DNA]</scope>
    <source>
        <strain evidence="8">UBA8844</strain>
    </source>
</reference>
<feature type="transmembrane region" description="Helical" evidence="6">
    <location>
        <begin position="429"/>
        <end position="450"/>
    </location>
</feature>
<keyword evidence="3 6" id="KW-0812">Transmembrane</keyword>
<dbReference type="GO" id="GO:0005886">
    <property type="term" value="C:plasma membrane"/>
    <property type="evidence" value="ECO:0007669"/>
    <property type="project" value="UniProtKB-SubCell"/>
</dbReference>
<keyword evidence="5 6" id="KW-0472">Membrane</keyword>
<protein>
    <submittedName>
        <fullName evidence="8">DUF2156 domain-containing protein</fullName>
    </submittedName>
</protein>
<organism evidence="8 9">
    <name type="scientific">Gemmatimonas aurantiaca</name>
    <dbReference type="NCBI Taxonomy" id="173480"/>
    <lineage>
        <taxon>Bacteria</taxon>
        <taxon>Pseudomonadati</taxon>
        <taxon>Gemmatimonadota</taxon>
        <taxon>Gemmatimonadia</taxon>
        <taxon>Gemmatimonadales</taxon>
        <taxon>Gemmatimonadaceae</taxon>
        <taxon>Gemmatimonas</taxon>
    </lineage>
</organism>
<evidence type="ECO:0000256" key="4">
    <source>
        <dbReference type="ARBA" id="ARBA00022989"/>
    </source>
</evidence>
<dbReference type="InterPro" id="IPR024320">
    <property type="entry name" value="LPG_synthase_C"/>
</dbReference>